<dbReference type="InterPro" id="IPR006120">
    <property type="entry name" value="Resolvase_HTH_dom"/>
</dbReference>
<proteinExistence type="predicted"/>
<sequence>MLYKQIHIGECIEEKVKQENIEMDRLMRFLDVSEEEILKMYKEPEITTYMLLKWSKVLEYDFFRIYSQHLILYAPPKCRDSEHKIKHSSLLPVFRKNIYTKEIIEFMIEMVNDGKKTRAQIIEEYKIPKTTLYKWLEKYNKQTLMPEQKDENFN</sequence>
<gene>
    <name evidence="2" type="ORF">EG343_06335</name>
</gene>
<dbReference type="Gene3D" id="1.10.10.60">
    <property type="entry name" value="Homeodomain-like"/>
    <property type="match status" value="1"/>
</dbReference>
<feature type="domain" description="Resolvase HTH" evidence="1">
    <location>
        <begin position="95"/>
        <end position="138"/>
    </location>
</feature>
<dbReference type="KEGG" id="cnk:EG343_06335"/>
<dbReference type="Pfam" id="PF02796">
    <property type="entry name" value="HTH_7"/>
    <property type="match status" value="1"/>
</dbReference>
<dbReference type="InterPro" id="IPR009057">
    <property type="entry name" value="Homeodomain-like_sf"/>
</dbReference>
<keyword evidence="3" id="KW-1185">Reference proteome</keyword>
<evidence type="ECO:0000313" key="3">
    <source>
        <dbReference type="Proteomes" id="UP000278288"/>
    </source>
</evidence>
<evidence type="ECO:0000259" key="1">
    <source>
        <dbReference type="Pfam" id="PF02796"/>
    </source>
</evidence>
<dbReference type="Proteomes" id="UP000278288">
    <property type="component" value="Chromosome"/>
</dbReference>
<name>A0AAD1DQ21_CHRNA</name>
<dbReference type="EMBL" id="CP033923">
    <property type="protein sequence ID" value="AZA90261.1"/>
    <property type="molecule type" value="Genomic_DNA"/>
</dbReference>
<evidence type="ECO:0000313" key="2">
    <source>
        <dbReference type="EMBL" id="AZA90261.1"/>
    </source>
</evidence>
<protein>
    <submittedName>
        <fullName evidence="2">Transposase</fullName>
    </submittedName>
</protein>
<dbReference type="SUPFAM" id="SSF46689">
    <property type="entry name" value="Homeodomain-like"/>
    <property type="match status" value="1"/>
</dbReference>
<dbReference type="GO" id="GO:0000150">
    <property type="term" value="F:DNA strand exchange activity"/>
    <property type="evidence" value="ECO:0007669"/>
    <property type="project" value="InterPro"/>
</dbReference>
<dbReference type="RefSeq" id="WP_123856880.1">
    <property type="nucleotide sequence ID" value="NZ_CP033923.1"/>
</dbReference>
<dbReference type="AlphaFoldDB" id="A0AAD1DQ21"/>
<organism evidence="2 3">
    <name type="scientific">Chryseobacterium nakagawai</name>
    <dbReference type="NCBI Taxonomy" id="1241982"/>
    <lineage>
        <taxon>Bacteria</taxon>
        <taxon>Pseudomonadati</taxon>
        <taxon>Bacteroidota</taxon>
        <taxon>Flavobacteriia</taxon>
        <taxon>Flavobacteriales</taxon>
        <taxon>Weeksellaceae</taxon>
        <taxon>Chryseobacterium group</taxon>
        <taxon>Chryseobacterium</taxon>
    </lineage>
</organism>
<dbReference type="GO" id="GO:0003677">
    <property type="term" value="F:DNA binding"/>
    <property type="evidence" value="ECO:0007669"/>
    <property type="project" value="InterPro"/>
</dbReference>
<accession>A0AAD1DQ21</accession>
<reference evidence="2 3" key="1">
    <citation type="submission" date="2018-11" db="EMBL/GenBank/DDBJ databases">
        <title>Proposal to divide the Flavobacteriaceae and reorganize its genera based on Amino Acid Identity values calculated from whole genome sequences.</title>
        <authorList>
            <person name="Nicholson A.C."/>
            <person name="Gulvik C.A."/>
            <person name="Whitney A.M."/>
            <person name="Humrighouse B.W."/>
            <person name="Bell M."/>
            <person name="Holmes B."/>
            <person name="Steigerwalt A.G."/>
            <person name="Villarma A."/>
            <person name="Sheth M."/>
            <person name="Batra D."/>
            <person name="Pryor J."/>
            <person name="Bernardet J.-F."/>
            <person name="Hugo C."/>
            <person name="Kampfer P."/>
            <person name="Newman J."/>
            <person name="McQuiston J.R."/>
        </authorList>
    </citation>
    <scope>NUCLEOTIDE SEQUENCE [LARGE SCALE GENOMIC DNA]</scope>
    <source>
        <strain evidence="2 3">G0041</strain>
    </source>
</reference>